<dbReference type="RefSeq" id="WP_150039299.1">
    <property type="nucleotide sequence ID" value="NZ_OW485601.1"/>
</dbReference>
<dbReference type="CDD" id="cd00130">
    <property type="entry name" value="PAS"/>
    <property type="match status" value="4"/>
</dbReference>
<evidence type="ECO:0000259" key="9">
    <source>
        <dbReference type="PROSITE" id="PS50113"/>
    </source>
</evidence>
<evidence type="ECO:0000256" key="4">
    <source>
        <dbReference type="PROSITE-ProRule" id="PRU00169"/>
    </source>
</evidence>
<sequence>MPHRRHGTACLLQGLAAIALSGLALLASLAPSSAGMAAWIDPAWAGWHGHALAGVLIGLSIAFTLGALLCGLGFARASRHDGAAAPAPTGPEEDHRSEARLRDLLVGLDQVAIIGRDLQGVTRFWSRGCERLYGWSEAEAIGRSAHELLRTAFPVPRSEIDATLLAAGEWTGHLHQRSRQGEEISVFARATLRSDGVIIETMTDVTGLRRTETELRRGQARLQAVLDTAAESIVVVQADGRILSVNHAALLMFGYNSPQELIGRDLGVLMPQAVAAWQDVCAARRTGAPGHELVALRRNGPEFPVDLSVSAFEANSQRFLCGIIRDATARRQAEAALCDTVARLRLVQQVGGIAYTDWTLREPAALISDGYPNLYGLRPGKTHMPLAEWCALIHPDDRDWLLAAMGEVRQRGTPLAAQFRICRPGGAVRWIDLRAEAFLDQDGQPVRMITAQRDITEIVTAHEAEAAAEARFRAIFDSQFQFITLLAPDGTVLEVNHTMLEAGGFARDAVVGHDLGEAGWWPQAERERLRGDIAEAARGTLVRHDAEILGTDGRSIWIDFSLKPVRDPATQAVQWIIAEGRDITEQRNLSDQLAQAQKVQALGQLAGGIAHDFNNILQAVSGAATLIARRPEDLEKTRRLARTAIDAAARGASITQRLLAFAHRGELRTEMLPTAELLTCVREVLAHTLGSAITVRDTAAAVPPLIADRGQLETALVNLGTNARDAMPEGGTLTLAAAAEQVPEGGDHPAGLAPGAYVRLSVTDTGTGMEAATLARATDPFFTTKPPGQGTGLGLAMVKGFVEQSGGAMAIDSAPGAGTTVTLWLRQASEDIPCAATEDNEPIPSHDASARLLLVDDDDLVRETLAAQLEDLGFDTLLAASGAEAISLLEAGEAVDAMVSDLSMPDMNGVTTIQRARALRPRLPCFLLTGYMGERAALPDGDSFTLVRKPVSARALAGRIEAGLEARQ</sequence>
<dbReference type="InterPro" id="IPR004358">
    <property type="entry name" value="Sig_transdc_His_kin-like_C"/>
</dbReference>
<dbReference type="Gene3D" id="3.30.565.10">
    <property type="entry name" value="Histidine kinase-like ATPase, C-terminal domain"/>
    <property type="match status" value="1"/>
</dbReference>
<dbReference type="InterPro" id="IPR013656">
    <property type="entry name" value="PAS_4"/>
</dbReference>
<dbReference type="Gene3D" id="3.40.50.2300">
    <property type="match status" value="1"/>
</dbReference>
<dbReference type="Proteomes" id="UP000325255">
    <property type="component" value="Unassembled WGS sequence"/>
</dbReference>
<dbReference type="Pfam" id="PF00072">
    <property type="entry name" value="Response_reg"/>
    <property type="match status" value="1"/>
</dbReference>
<evidence type="ECO:0000256" key="2">
    <source>
        <dbReference type="ARBA" id="ARBA00012438"/>
    </source>
</evidence>
<dbReference type="SUPFAM" id="SSF52172">
    <property type="entry name" value="CheY-like"/>
    <property type="match status" value="1"/>
</dbReference>
<reference evidence="10 11" key="1">
    <citation type="submission" date="2019-09" db="EMBL/GenBank/DDBJ databases">
        <title>Genome sequence of Rhodovastum atsumiense, a diverse member of the Acetobacteraceae family of non-sulfur purple photosynthetic bacteria.</title>
        <authorList>
            <person name="Meyer T."/>
            <person name="Kyndt J."/>
        </authorList>
    </citation>
    <scope>NUCLEOTIDE SEQUENCE [LARGE SCALE GENOMIC DNA]</scope>
    <source>
        <strain evidence="10 11">DSM 21279</strain>
    </source>
</reference>
<dbReference type="SMART" id="SM00448">
    <property type="entry name" value="REC"/>
    <property type="match status" value="1"/>
</dbReference>
<dbReference type="EC" id="2.7.13.3" evidence="2"/>
<dbReference type="Pfam" id="PF00512">
    <property type="entry name" value="HisKA"/>
    <property type="match status" value="1"/>
</dbReference>
<dbReference type="InterPro" id="IPR036097">
    <property type="entry name" value="HisK_dim/P_sf"/>
</dbReference>
<dbReference type="SMART" id="SM00388">
    <property type="entry name" value="HisKA"/>
    <property type="match status" value="1"/>
</dbReference>
<feature type="domain" description="PAS" evidence="8">
    <location>
        <begin position="468"/>
        <end position="515"/>
    </location>
</feature>
<dbReference type="SUPFAM" id="SSF55874">
    <property type="entry name" value="ATPase domain of HSP90 chaperone/DNA topoisomerase II/histidine kinase"/>
    <property type="match status" value="1"/>
</dbReference>
<dbReference type="InterPro" id="IPR000014">
    <property type="entry name" value="PAS"/>
</dbReference>
<evidence type="ECO:0000256" key="3">
    <source>
        <dbReference type="ARBA" id="ARBA00022553"/>
    </source>
</evidence>
<dbReference type="InterPro" id="IPR001789">
    <property type="entry name" value="Sig_transdc_resp-reg_receiver"/>
</dbReference>
<dbReference type="PROSITE" id="PS50109">
    <property type="entry name" value="HIS_KIN"/>
    <property type="match status" value="1"/>
</dbReference>
<dbReference type="InterPro" id="IPR003594">
    <property type="entry name" value="HATPase_dom"/>
</dbReference>
<dbReference type="Gene3D" id="3.30.450.20">
    <property type="entry name" value="PAS domain"/>
    <property type="match status" value="4"/>
</dbReference>
<organism evidence="10 11">
    <name type="scientific">Rhodovastum atsumiense</name>
    <dbReference type="NCBI Taxonomy" id="504468"/>
    <lineage>
        <taxon>Bacteria</taxon>
        <taxon>Pseudomonadati</taxon>
        <taxon>Pseudomonadota</taxon>
        <taxon>Alphaproteobacteria</taxon>
        <taxon>Acetobacterales</taxon>
        <taxon>Acetobacteraceae</taxon>
        <taxon>Rhodovastum</taxon>
    </lineage>
</organism>
<dbReference type="InterPro" id="IPR005467">
    <property type="entry name" value="His_kinase_dom"/>
</dbReference>
<dbReference type="PANTHER" id="PTHR43065:SF49">
    <property type="entry name" value="HISTIDINE KINASE"/>
    <property type="match status" value="1"/>
</dbReference>
<dbReference type="InterPro" id="IPR001610">
    <property type="entry name" value="PAC"/>
</dbReference>
<feature type="domain" description="Response regulatory" evidence="7">
    <location>
        <begin position="851"/>
        <end position="964"/>
    </location>
</feature>
<dbReference type="SUPFAM" id="SSF55785">
    <property type="entry name" value="PYP-like sensor domain (PAS domain)"/>
    <property type="match status" value="4"/>
</dbReference>
<feature type="domain" description="PAC" evidence="9">
    <location>
        <begin position="415"/>
        <end position="467"/>
    </location>
</feature>
<comment type="catalytic activity">
    <reaction evidence="1">
        <text>ATP + protein L-histidine = ADP + protein N-phospho-L-histidine.</text>
        <dbReference type="EC" id="2.7.13.3"/>
    </reaction>
</comment>
<evidence type="ECO:0000256" key="1">
    <source>
        <dbReference type="ARBA" id="ARBA00000085"/>
    </source>
</evidence>
<dbReference type="PROSITE" id="PS50112">
    <property type="entry name" value="PAS"/>
    <property type="match status" value="3"/>
</dbReference>
<evidence type="ECO:0000313" key="10">
    <source>
        <dbReference type="EMBL" id="KAA5613914.1"/>
    </source>
</evidence>
<dbReference type="Pfam" id="PF08447">
    <property type="entry name" value="PAS_3"/>
    <property type="match status" value="1"/>
</dbReference>
<name>A0A5M6IZY3_9PROT</name>
<keyword evidence="5" id="KW-0472">Membrane</keyword>
<accession>A0A5M6IZY3</accession>
<dbReference type="GO" id="GO:0000155">
    <property type="term" value="F:phosphorelay sensor kinase activity"/>
    <property type="evidence" value="ECO:0007669"/>
    <property type="project" value="InterPro"/>
</dbReference>
<feature type="domain" description="PAC" evidence="9">
    <location>
        <begin position="542"/>
        <end position="595"/>
    </location>
</feature>
<feature type="modified residue" description="4-aspartylphosphate" evidence="4">
    <location>
        <position position="901"/>
    </location>
</feature>
<keyword evidence="3 4" id="KW-0597">Phosphoprotein</keyword>
<evidence type="ECO:0000259" key="8">
    <source>
        <dbReference type="PROSITE" id="PS50112"/>
    </source>
</evidence>
<dbReference type="InterPro" id="IPR003661">
    <property type="entry name" value="HisK_dim/P_dom"/>
</dbReference>
<dbReference type="SMART" id="SM00086">
    <property type="entry name" value="PAC"/>
    <property type="match status" value="3"/>
</dbReference>
<dbReference type="PRINTS" id="PR00344">
    <property type="entry name" value="BCTRLSENSOR"/>
</dbReference>
<dbReference type="AlphaFoldDB" id="A0A5M6IZY3"/>
<dbReference type="EMBL" id="VWPK01000004">
    <property type="protein sequence ID" value="KAA5613914.1"/>
    <property type="molecule type" value="Genomic_DNA"/>
</dbReference>
<feature type="domain" description="PAS" evidence="8">
    <location>
        <begin position="218"/>
        <end position="259"/>
    </location>
</feature>
<dbReference type="Gene3D" id="2.10.70.100">
    <property type="match status" value="1"/>
</dbReference>
<dbReference type="PANTHER" id="PTHR43065">
    <property type="entry name" value="SENSOR HISTIDINE KINASE"/>
    <property type="match status" value="1"/>
</dbReference>
<dbReference type="Gene3D" id="1.10.287.130">
    <property type="match status" value="1"/>
</dbReference>
<comment type="caution">
    <text evidence="10">The sequence shown here is derived from an EMBL/GenBank/DDBJ whole genome shotgun (WGS) entry which is preliminary data.</text>
</comment>
<proteinExistence type="predicted"/>
<protein>
    <recommendedName>
        <fullName evidence="2">histidine kinase</fullName>
        <ecNumber evidence="2">2.7.13.3</ecNumber>
    </recommendedName>
</protein>
<keyword evidence="5" id="KW-0812">Transmembrane</keyword>
<dbReference type="PROSITE" id="PS50110">
    <property type="entry name" value="RESPONSE_REGULATORY"/>
    <property type="match status" value="1"/>
</dbReference>
<evidence type="ECO:0000313" key="11">
    <source>
        <dbReference type="Proteomes" id="UP000325255"/>
    </source>
</evidence>
<dbReference type="Pfam" id="PF02518">
    <property type="entry name" value="HATPase_c"/>
    <property type="match status" value="1"/>
</dbReference>
<evidence type="ECO:0000259" key="7">
    <source>
        <dbReference type="PROSITE" id="PS50110"/>
    </source>
</evidence>
<dbReference type="SMART" id="SM00387">
    <property type="entry name" value="HATPase_c"/>
    <property type="match status" value="1"/>
</dbReference>
<dbReference type="SUPFAM" id="SSF47384">
    <property type="entry name" value="Homodimeric domain of signal transducing histidine kinase"/>
    <property type="match status" value="1"/>
</dbReference>
<keyword evidence="11" id="KW-1185">Reference proteome</keyword>
<dbReference type="Pfam" id="PF08448">
    <property type="entry name" value="PAS_4"/>
    <property type="match status" value="1"/>
</dbReference>
<evidence type="ECO:0000256" key="5">
    <source>
        <dbReference type="SAM" id="Phobius"/>
    </source>
</evidence>
<feature type="domain" description="Histidine kinase" evidence="6">
    <location>
        <begin position="608"/>
        <end position="829"/>
    </location>
</feature>
<dbReference type="Pfam" id="PF13426">
    <property type="entry name" value="PAS_9"/>
    <property type="match status" value="2"/>
</dbReference>
<dbReference type="PROSITE" id="PS50113">
    <property type="entry name" value="PAC"/>
    <property type="match status" value="2"/>
</dbReference>
<keyword evidence="5" id="KW-1133">Transmembrane helix</keyword>
<dbReference type="InterPro" id="IPR000700">
    <property type="entry name" value="PAS-assoc_C"/>
</dbReference>
<feature type="domain" description="PAS" evidence="8">
    <location>
        <begin position="97"/>
        <end position="144"/>
    </location>
</feature>
<dbReference type="NCBIfam" id="TIGR00229">
    <property type="entry name" value="sensory_box"/>
    <property type="match status" value="4"/>
</dbReference>
<dbReference type="InterPro" id="IPR013655">
    <property type="entry name" value="PAS_fold_3"/>
</dbReference>
<evidence type="ECO:0000259" key="6">
    <source>
        <dbReference type="PROSITE" id="PS50109"/>
    </source>
</evidence>
<dbReference type="InterPro" id="IPR036890">
    <property type="entry name" value="HATPase_C_sf"/>
</dbReference>
<dbReference type="OrthoDB" id="7264471at2"/>
<gene>
    <name evidence="10" type="ORF">F1189_03825</name>
</gene>
<feature type="transmembrane region" description="Helical" evidence="5">
    <location>
        <begin position="47"/>
        <end position="70"/>
    </location>
</feature>
<dbReference type="InterPro" id="IPR035965">
    <property type="entry name" value="PAS-like_dom_sf"/>
</dbReference>
<dbReference type="SMART" id="SM00091">
    <property type="entry name" value="PAS"/>
    <property type="match status" value="3"/>
</dbReference>
<dbReference type="InterPro" id="IPR011006">
    <property type="entry name" value="CheY-like_superfamily"/>
</dbReference>